<evidence type="ECO:0000313" key="6">
    <source>
        <dbReference type="Proteomes" id="UP000198922"/>
    </source>
</evidence>
<accession>A0A1G6ZW11</accession>
<dbReference type="SUPFAM" id="SSF75516">
    <property type="entry name" value="Pheromone-binding domain of LuxR-like quorum-sensing transcription factors"/>
    <property type="match status" value="1"/>
</dbReference>
<dbReference type="GO" id="GO:0003677">
    <property type="term" value="F:DNA binding"/>
    <property type="evidence" value="ECO:0007669"/>
    <property type="project" value="UniProtKB-KW"/>
</dbReference>
<evidence type="ECO:0000256" key="3">
    <source>
        <dbReference type="ARBA" id="ARBA00023163"/>
    </source>
</evidence>
<dbReference type="InterPro" id="IPR005143">
    <property type="entry name" value="TF_LuxR_autoind-bd_dom"/>
</dbReference>
<evidence type="ECO:0000313" key="5">
    <source>
        <dbReference type="EMBL" id="SDE05786.1"/>
    </source>
</evidence>
<dbReference type="STRING" id="521013.SAMN04488567_0663"/>
<keyword evidence="1" id="KW-0805">Transcription regulation</keyword>
<keyword evidence="2" id="KW-0238">DNA-binding</keyword>
<feature type="domain" description="Transcription factor LuxR-like autoinducer-binding" evidence="4">
    <location>
        <begin position="37"/>
        <end position="134"/>
    </location>
</feature>
<organism evidence="5 6">
    <name type="scientific">Limimaricola pyoseonensis</name>
    <dbReference type="NCBI Taxonomy" id="521013"/>
    <lineage>
        <taxon>Bacteria</taxon>
        <taxon>Pseudomonadati</taxon>
        <taxon>Pseudomonadota</taxon>
        <taxon>Alphaproteobacteria</taxon>
        <taxon>Rhodobacterales</taxon>
        <taxon>Paracoccaceae</taxon>
        <taxon>Limimaricola</taxon>
    </lineage>
</organism>
<dbReference type="Pfam" id="PF03472">
    <property type="entry name" value="Autoind_bind"/>
    <property type="match status" value="1"/>
</dbReference>
<gene>
    <name evidence="5" type="ORF">SAMN04488567_0663</name>
</gene>
<proteinExistence type="predicted"/>
<reference evidence="6" key="1">
    <citation type="submission" date="2016-10" db="EMBL/GenBank/DDBJ databases">
        <authorList>
            <person name="Varghese N."/>
            <person name="Submissions S."/>
        </authorList>
    </citation>
    <scope>NUCLEOTIDE SEQUENCE [LARGE SCALE GENOMIC DNA]</scope>
    <source>
        <strain evidence="6">DSM 21424</strain>
    </source>
</reference>
<name>A0A1G6ZW11_9RHOB</name>
<keyword evidence="6" id="KW-1185">Reference proteome</keyword>
<keyword evidence="3" id="KW-0804">Transcription</keyword>
<dbReference type="InterPro" id="IPR036693">
    <property type="entry name" value="TF_LuxR_autoind-bd_dom_sf"/>
</dbReference>
<evidence type="ECO:0000256" key="1">
    <source>
        <dbReference type="ARBA" id="ARBA00023015"/>
    </source>
</evidence>
<dbReference type="Proteomes" id="UP000198922">
    <property type="component" value="Unassembled WGS sequence"/>
</dbReference>
<dbReference type="Gene3D" id="3.30.450.80">
    <property type="entry name" value="Transcription factor LuxR-like, autoinducer-binding domain"/>
    <property type="match status" value="1"/>
</dbReference>
<dbReference type="AlphaFoldDB" id="A0A1G6ZW11"/>
<dbReference type="EMBL" id="FNAT01000001">
    <property type="protein sequence ID" value="SDE05786.1"/>
    <property type="molecule type" value="Genomic_DNA"/>
</dbReference>
<protein>
    <submittedName>
        <fullName evidence="5">LuxR family transcriptional regulator</fullName>
    </submittedName>
</protein>
<sequence length="162" mass="17418">MGQPSDTIIGQSLAHLKQIAPAGFALGLHMGFGGPRLALNGFPESWVQGYAQEGLRMRDTALRWCFVNEGIVRWEDLPETGPDSVQARAAAHGLTHGFSCALVDGLRSIGGFARADRPFTPEENEAAVAEMRALHAVTAEMPTLPEPLCARIRKMGIAVRQG</sequence>
<evidence type="ECO:0000256" key="2">
    <source>
        <dbReference type="ARBA" id="ARBA00023125"/>
    </source>
</evidence>
<evidence type="ECO:0000259" key="4">
    <source>
        <dbReference type="Pfam" id="PF03472"/>
    </source>
</evidence>